<comment type="caution">
    <text evidence="1">The sequence shown here is derived from an EMBL/GenBank/DDBJ whole genome shotgun (WGS) entry which is preliminary data.</text>
</comment>
<proteinExistence type="predicted"/>
<reference evidence="1" key="1">
    <citation type="submission" date="2022-08" db="EMBL/GenBank/DDBJ databases">
        <title>Genome Sequence of Lecanicillium fungicola.</title>
        <authorList>
            <person name="Buettner E."/>
        </authorList>
    </citation>
    <scope>NUCLEOTIDE SEQUENCE</scope>
    <source>
        <strain evidence="1">Babe33</strain>
    </source>
</reference>
<accession>A0ACC1NFS6</accession>
<name>A0ACC1NFS6_9HYPO</name>
<dbReference type="Proteomes" id="UP001143910">
    <property type="component" value="Unassembled WGS sequence"/>
</dbReference>
<dbReference type="EMBL" id="JANJQO010000434">
    <property type="protein sequence ID" value="KAJ2977830.1"/>
    <property type="molecule type" value="Genomic_DNA"/>
</dbReference>
<sequence>MDVDGHTIGSPECCGRYRRRVGSRVRNLVITADVFDENTMSFPFLLIPRLPPIPEGSWTTMRISRRPDGSLETLLDDAPLQRVQPLWHPDKIDILGLRKLKSLNGHAFEEDHDGKPAVAKVANFDWEIPRIERETYAYSLISTTKDAELYIPRVLGHIVEEGRPMGILLEMVNGRPATVDDLVVCERAVAWLHKVGFVHGDVNRFNFITNDNGEARMIEFATIDTWSEEADRMELEALQSCFADTSGAGAPFGYIVTQ</sequence>
<evidence type="ECO:0000313" key="1">
    <source>
        <dbReference type="EMBL" id="KAJ2977830.1"/>
    </source>
</evidence>
<protein>
    <submittedName>
        <fullName evidence="1">Uncharacterized protein</fullName>
    </submittedName>
</protein>
<gene>
    <name evidence="1" type="ORF">NQ176_g4151</name>
</gene>
<keyword evidence="2" id="KW-1185">Reference proteome</keyword>
<organism evidence="1 2">
    <name type="scientific">Zarea fungicola</name>
    <dbReference type="NCBI Taxonomy" id="93591"/>
    <lineage>
        <taxon>Eukaryota</taxon>
        <taxon>Fungi</taxon>
        <taxon>Dikarya</taxon>
        <taxon>Ascomycota</taxon>
        <taxon>Pezizomycotina</taxon>
        <taxon>Sordariomycetes</taxon>
        <taxon>Hypocreomycetidae</taxon>
        <taxon>Hypocreales</taxon>
        <taxon>Cordycipitaceae</taxon>
        <taxon>Zarea</taxon>
    </lineage>
</organism>
<evidence type="ECO:0000313" key="2">
    <source>
        <dbReference type="Proteomes" id="UP001143910"/>
    </source>
</evidence>